<dbReference type="EMBL" id="LQYV01000059">
    <property type="protein sequence ID" value="KYD27008.1"/>
    <property type="molecule type" value="Genomic_DNA"/>
</dbReference>
<keyword evidence="1" id="KW-0812">Transmembrane</keyword>
<sequence length="242" mass="27854">MAFYAKTPGRHLFDRAAAPVAVVVFHIAGRVFAALAAVAFSADPVHGDRQSLMGFLADRTERHGPCFKAADDRFNRLDFVNRHRRALRIEVEQVAQKRQLFFIGQFRILFIEVVIVFPARPLQQMDRLRIEHVMFAVAPPLQLAACIEHIVFMPRSESGFVAHFRFFRNFRKPDAADLRCRAGEVFLNDIVADADRFKNLRAAVALHRRNAHFRHHFDNAVNGCLHIRFHRFAVRQGDRAVF</sequence>
<dbReference type="AntiFam" id="ANF00199">
    <property type="entry name" value="Shadow ORF (opposite gltB)"/>
</dbReference>
<organism evidence="2 3">
    <name type="scientific">Geobacillus stearothermophilus</name>
    <name type="common">Bacillus stearothermophilus</name>
    <dbReference type="NCBI Taxonomy" id="1422"/>
    <lineage>
        <taxon>Bacteria</taxon>
        <taxon>Bacillati</taxon>
        <taxon>Bacillota</taxon>
        <taxon>Bacilli</taxon>
        <taxon>Bacillales</taxon>
        <taxon>Anoxybacillaceae</taxon>
        <taxon>Geobacillus</taxon>
    </lineage>
</organism>
<comment type="caution">
    <text evidence="2">The sequence shown here is derived from an EMBL/GenBank/DDBJ whole genome shotgun (WGS) entry which is preliminary data.</text>
</comment>
<name>A0A150MRA0_GEOSE</name>
<dbReference type="Proteomes" id="UP000075424">
    <property type="component" value="Unassembled WGS sequence"/>
</dbReference>
<accession>A0A150MRA0</accession>
<gene>
    <name evidence="2" type="ORF">B4109_1239</name>
</gene>
<proteinExistence type="predicted"/>
<protein>
    <submittedName>
        <fullName evidence="2">Uncharacterized protein</fullName>
    </submittedName>
</protein>
<evidence type="ECO:0000313" key="3">
    <source>
        <dbReference type="Proteomes" id="UP000075424"/>
    </source>
</evidence>
<keyword evidence="1" id="KW-1133">Transmembrane helix</keyword>
<evidence type="ECO:0000313" key="2">
    <source>
        <dbReference type="EMBL" id="KYD27008.1"/>
    </source>
</evidence>
<dbReference type="AlphaFoldDB" id="A0A150MRA0"/>
<keyword evidence="1" id="KW-0472">Membrane</keyword>
<evidence type="ECO:0000256" key="1">
    <source>
        <dbReference type="SAM" id="Phobius"/>
    </source>
</evidence>
<reference evidence="2 3" key="1">
    <citation type="submission" date="2016-01" db="EMBL/GenBank/DDBJ databases">
        <title>Draft Genome Sequences of Seven Thermophilic Sporeformers Isolated from Foods.</title>
        <authorList>
            <person name="Berendsen E.M."/>
            <person name="Wells-Bennik M.H."/>
            <person name="Krawcyk A.O."/>
            <person name="De Jong A."/>
            <person name="Holsappel S."/>
            <person name="Eijlander R.T."/>
            <person name="Kuipers O.P."/>
        </authorList>
    </citation>
    <scope>NUCLEOTIDE SEQUENCE [LARGE SCALE GENOMIC DNA]</scope>
    <source>
        <strain evidence="2 3">B4109</strain>
    </source>
</reference>
<feature type="transmembrane region" description="Helical" evidence="1">
    <location>
        <begin position="20"/>
        <end position="42"/>
    </location>
</feature>